<accession>A0A2V1DP46</accession>
<dbReference type="SUPFAM" id="SSF52833">
    <property type="entry name" value="Thioredoxin-like"/>
    <property type="match status" value="1"/>
</dbReference>
<dbReference type="InterPro" id="IPR032801">
    <property type="entry name" value="PXL2A/B/C"/>
</dbReference>
<protein>
    <recommendedName>
        <fullName evidence="3">Thioredoxin-like protein</fullName>
    </recommendedName>
</protein>
<gene>
    <name evidence="1" type="ORF">DM02DRAFT_593687</name>
</gene>
<evidence type="ECO:0008006" key="3">
    <source>
        <dbReference type="Google" id="ProtNLM"/>
    </source>
</evidence>
<dbReference type="AlphaFoldDB" id="A0A2V1DP46"/>
<dbReference type="OrthoDB" id="40334at2759"/>
<name>A0A2V1DP46_9PLEO</name>
<reference evidence="1 2" key="1">
    <citation type="journal article" date="2018" name="Sci. Rep.">
        <title>Comparative genomics provides insights into the lifestyle and reveals functional heterogeneity of dark septate endophytic fungi.</title>
        <authorList>
            <person name="Knapp D.G."/>
            <person name="Nemeth J.B."/>
            <person name="Barry K."/>
            <person name="Hainaut M."/>
            <person name="Henrissat B."/>
            <person name="Johnson J."/>
            <person name="Kuo A."/>
            <person name="Lim J.H.P."/>
            <person name="Lipzen A."/>
            <person name="Nolan M."/>
            <person name="Ohm R.A."/>
            <person name="Tamas L."/>
            <person name="Grigoriev I.V."/>
            <person name="Spatafora J.W."/>
            <person name="Nagy L.G."/>
            <person name="Kovacs G.M."/>
        </authorList>
    </citation>
    <scope>NUCLEOTIDE SEQUENCE [LARGE SCALE GENOMIC DNA]</scope>
    <source>
        <strain evidence="1 2">DSE2036</strain>
    </source>
</reference>
<dbReference type="Proteomes" id="UP000244855">
    <property type="component" value="Unassembled WGS sequence"/>
</dbReference>
<dbReference type="Pfam" id="PF13911">
    <property type="entry name" value="AhpC-TSA_2"/>
    <property type="match status" value="1"/>
</dbReference>
<dbReference type="STRING" id="97972.A0A2V1DP46"/>
<dbReference type="PANTHER" id="PTHR28630:SF3">
    <property type="entry name" value="PEROXIREDOXIN-LIKE 2C"/>
    <property type="match status" value="1"/>
</dbReference>
<dbReference type="EMBL" id="KZ805384">
    <property type="protein sequence ID" value="PVH99840.1"/>
    <property type="molecule type" value="Genomic_DNA"/>
</dbReference>
<dbReference type="InterPro" id="IPR036249">
    <property type="entry name" value="Thioredoxin-like_sf"/>
</dbReference>
<evidence type="ECO:0000313" key="1">
    <source>
        <dbReference type="EMBL" id="PVH99840.1"/>
    </source>
</evidence>
<evidence type="ECO:0000313" key="2">
    <source>
        <dbReference type="Proteomes" id="UP000244855"/>
    </source>
</evidence>
<keyword evidence="2" id="KW-1185">Reference proteome</keyword>
<dbReference type="PANTHER" id="PTHR28630">
    <property type="match status" value="1"/>
</dbReference>
<organism evidence="1 2">
    <name type="scientific">Periconia macrospinosa</name>
    <dbReference type="NCBI Taxonomy" id="97972"/>
    <lineage>
        <taxon>Eukaryota</taxon>
        <taxon>Fungi</taxon>
        <taxon>Dikarya</taxon>
        <taxon>Ascomycota</taxon>
        <taxon>Pezizomycotina</taxon>
        <taxon>Dothideomycetes</taxon>
        <taxon>Pleosporomycetidae</taxon>
        <taxon>Pleosporales</taxon>
        <taxon>Massarineae</taxon>
        <taxon>Periconiaceae</taxon>
        <taxon>Periconia</taxon>
    </lineage>
</organism>
<sequence>MSAPPSAEQSAARTPLSPSELAEALQIEVYDAEGKTHALGDLIKGQRSALIFTRHYGCPSCHAYVRAISRSIPPSKLPPNTQVLIIGNGSYQPIKKYADNTSCAYPIYCDPTCKLHAILKFKWTMKEGSADDQKDYMADAGTPFSRVLDGLKCGLGQIHHVIYFGPKGLNGGEVIISADGACEYVYRMQNATDHTNVSELVSLLGVKTEET</sequence>
<proteinExistence type="predicted"/>
<dbReference type="Gene3D" id="3.40.30.10">
    <property type="entry name" value="Glutaredoxin"/>
    <property type="match status" value="1"/>
</dbReference>